<keyword evidence="4" id="KW-0811">Translocation</keyword>
<dbReference type="Pfam" id="PF02556">
    <property type="entry name" value="SecB"/>
    <property type="match status" value="1"/>
</dbReference>
<keyword evidence="3" id="KW-0653">Protein transport</keyword>
<keyword evidence="2" id="KW-0813">Transport</keyword>
<dbReference type="SUPFAM" id="SSF54611">
    <property type="entry name" value="SecB-like"/>
    <property type="match status" value="1"/>
</dbReference>
<evidence type="ECO:0000313" key="5">
    <source>
        <dbReference type="EMBL" id="NRT58604.1"/>
    </source>
</evidence>
<protein>
    <submittedName>
        <fullName evidence="5">Preprotein translocase subunit SecB</fullName>
    </submittedName>
</protein>
<evidence type="ECO:0000256" key="4">
    <source>
        <dbReference type="ARBA" id="ARBA00023010"/>
    </source>
</evidence>
<evidence type="ECO:0000256" key="1">
    <source>
        <dbReference type="ARBA" id="ARBA00009990"/>
    </source>
</evidence>
<proteinExistence type="inferred from homology"/>
<comment type="caution">
    <text evidence="5">The sequence shown here is derived from an EMBL/GenBank/DDBJ whole genome shotgun (WGS) entry which is preliminary data.</text>
</comment>
<dbReference type="InterPro" id="IPR003708">
    <property type="entry name" value="SecB"/>
</dbReference>
<evidence type="ECO:0000256" key="2">
    <source>
        <dbReference type="ARBA" id="ARBA00022448"/>
    </source>
</evidence>
<evidence type="ECO:0000313" key="6">
    <source>
        <dbReference type="Proteomes" id="UP001516061"/>
    </source>
</evidence>
<dbReference type="EMBL" id="JABSNM010000034">
    <property type="protein sequence ID" value="NRT58604.1"/>
    <property type="molecule type" value="Genomic_DNA"/>
</dbReference>
<name>A0ABX2G930_9BURK</name>
<sequence length="152" mass="16748">MNNSRHPIQLQELIINKLSVVINDHERALSYQGDVSMSIMCGKSGFSEDDGVSVGIRVKVEPGAKEVLESVEAVNGCDPAFLLEVELSGHFTVDVSKFKKDNIDAWSRINAPFLLLPYVREHVYGLASRAGIRGIIIPLFVQPGTENLVKQD</sequence>
<gene>
    <name evidence="5" type="ORF">HNQ01_004373</name>
</gene>
<dbReference type="Proteomes" id="UP001516061">
    <property type="component" value="Unassembled WGS sequence"/>
</dbReference>
<dbReference type="RefSeq" id="WP_173807615.1">
    <property type="nucleotide sequence ID" value="NZ_JABSNM010000034.1"/>
</dbReference>
<dbReference type="Gene3D" id="3.10.420.10">
    <property type="entry name" value="SecB-like"/>
    <property type="match status" value="1"/>
</dbReference>
<evidence type="ECO:0000256" key="3">
    <source>
        <dbReference type="ARBA" id="ARBA00022927"/>
    </source>
</evidence>
<reference evidence="5 6" key="1">
    <citation type="submission" date="2020-05" db="EMBL/GenBank/DDBJ databases">
        <title>Genomic Encyclopedia of Type Strains, Phase IV (KMG-V): Genome sequencing to study the core and pangenomes of soil and plant-associated prokaryotes.</title>
        <authorList>
            <person name="Whitman W."/>
        </authorList>
    </citation>
    <scope>NUCLEOTIDE SEQUENCE [LARGE SCALE GENOMIC DNA]</scope>
    <source>
        <strain evidence="5 6">C29</strain>
    </source>
</reference>
<organism evidence="5 6">
    <name type="scientific">Sphaerotilus uruguayifluvii</name>
    <dbReference type="NCBI Taxonomy" id="2735897"/>
    <lineage>
        <taxon>Bacteria</taxon>
        <taxon>Pseudomonadati</taxon>
        <taxon>Pseudomonadota</taxon>
        <taxon>Betaproteobacteria</taxon>
        <taxon>Burkholderiales</taxon>
        <taxon>Sphaerotilaceae</taxon>
        <taxon>Sphaerotilus</taxon>
    </lineage>
</organism>
<accession>A0ABX2G930</accession>
<dbReference type="InterPro" id="IPR035958">
    <property type="entry name" value="SecB-like_sf"/>
</dbReference>
<keyword evidence="6" id="KW-1185">Reference proteome</keyword>
<comment type="similarity">
    <text evidence="1">Belongs to the SecB family.</text>
</comment>